<name>M7SYJ4_EUTLA</name>
<dbReference type="PRINTS" id="PR00411">
    <property type="entry name" value="PNDRDTASEI"/>
</dbReference>
<keyword evidence="4" id="KW-0560">Oxidoreductase</keyword>
<dbReference type="GO" id="GO:0050660">
    <property type="term" value="F:flavin adenine dinucleotide binding"/>
    <property type="evidence" value="ECO:0007669"/>
    <property type="project" value="TreeGrafter"/>
</dbReference>
<dbReference type="SUPFAM" id="SSF51905">
    <property type="entry name" value="FAD/NAD(P)-binding domain"/>
    <property type="match status" value="1"/>
</dbReference>
<dbReference type="AlphaFoldDB" id="M7SYJ4"/>
<keyword evidence="3" id="KW-0274">FAD</keyword>
<evidence type="ECO:0000256" key="1">
    <source>
        <dbReference type="ARBA" id="ARBA00006442"/>
    </source>
</evidence>
<dbReference type="OMA" id="APNTHFF"/>
<evidence type="ECO:0000313" key="7">
    <source>
        <dbReference type="Proteomes" id="UP000012174"/>
    </source>
</evidence>
<dbReference type="EMBL" id="KB705599">
    <property type="protein sequence ID" value="EMR71684.1"/>
    <property type="molecule type" value="Genomic_DNA"/>
</dbReference>
<reference evidence="7" key="1">
    <citation type="journal article" date="2013" name="Genome Announc.">
        <title>Draft genome sequence of the grapevine dieback fungus Eutypa lata UCR-EL1.</title>
        <authorList>
            <person name="Blanco-Ulate B."/>
            <person name="Rolshausen P.E."/>
            <person name="Cantu D."/>
        </authorList>
    </citation>
    <scope>NUCLEOTIDE SEQUENCE [LARGE SCALE GENOMIC DNA]</scope>
    <source>
        <strain evidence="7">UCR-EL1</strain>
    </source>
</reference>
<evidence type="ECO:0000256" key="3">
    <source>
        <dbReference type="ARBA" id="ARBA00022827"/>
    </source>
</evidence>
<dbReference type="InterPro" id="IPR036188">
    <property type="entry name" value="FAD/NAD-bd_sf"/>
</dbReference>
<dbReference type="InterPro" id="IPR023753">
    <property type="entry name" value="FAD/NAD-binding_dom"/>
</dbReference>
<comment type="similarity">
    <text evidence="1">Belongs to the FAD-dependent oxidoreductase family.</text>
</comment>
<dbReference type="Proteomes" id="UP000012174">
    <property type="component" value="Unassembled WGS sequence"/>
</dbReference>
<dbReference type="KEGG" id="ela:UCREL1_1272"/>
<dbReference type="eggNOG" id="KOG2495">
    <property type="taxonomic scope" value="Eukaryota"/>
</dbReference>
<dbReference type="PANTHER" id="PTHR43735:SF3">
    <property type="entry name" value="FERROPTOSIS SUPPRESSOR PROTEIN 1"/>
    <property type="match status" value="1"/>
</dbReference>
<dbReference type="Pfam" id="PF07992">
    <property type="entry name" value="Pyr_redox_2"/>
    <property type="match status" value="1"/>
</dbReference>
<keyword evidence="7" id="KW-1185">Reference proteome</keyword>
<accession>M7SYJ4</accession>
<dbReference type="PRINTS" id="PR00368">
    <property type="entry name" value="FADPNR"/>
</dbReference>
<feature type="domain" description="FAD/NAD(P)-binding" evidence="5">
    <location>
        <begin position="4"/>
        <end position="310"/>
    </location>
</feature>
<organism evidence="6 7">
    <name type="scientific">Eutypa lata (strain UCR-EL1)</name>
    <name type="common">Grapevine dieback disease fungus</name>
    <name type="synonym">Eutypa armeniacae</name>
    <dbReference type="NCBI Taxonomy" id="1287681"/>
    <lineage>
        <taxon>Eukaryota</taxon>
        <taxon>Fungi</taxon>
        <taxon>Dikarya</taxon>
        <taxon>Ascomycota</taxon>
        <taxon>Pezizomycotina</taxon>
        <taxon>Sordariomycetes</taxon>
        <taxon>Xylariomycetidae</taxon>
        <taxon>Xylariales</taxon>
        <taxon>Diatrypaceae</taxon>
        <taxon>Eutypa</taxon>
    </lineage>
</organism>
<proteinExistence type="inferred from homology"/>
<dbReference type="HOGENOM" id="CLU_019845_6_2_1"/>
<dbReference type="PANTHER" id="PTHR43735">
    <property type="entry name" value="APOPTOSIS-INDUCING FACTOR 1"/>
    <property type="match status" value="1"/>
</dbReference>
<dbReference type="STRING" id="1287681.M7SYJ4"/>
<evidence type="ECO:0000256" key="2">
    <source>
        <dbReference type="ARBA" id="ARBA00022630"/>
    </source>
</evidence>
<evidence type="ECO:0000313" key="6">
    <source>
        <dbReference type="EMBL" id="EMR71684.1"/>
    </source>
</evidence>
<keyword evidence="2" id="KW-0285">Flavoprotein</keyword>
<dbReference type="Gene3D" id="3.50.50.100">
    <property type="match status" value="1"/>
</dbReference>
<dbReference type="GO" id="GO:0005737">
    <property type="term" value="C:cytoplasm"/>
    <property type="evidence" value="ECO:0007669"/>
    <property type="project" value="TreeGrafter"/>
</dbReference>
<protein>
    <submittedName>
        <fullName evidence="6">Putative fad binding protein</fullName>
    </submittedName>
</protein>
<dbReference type="GO" id="GO:0004174">
    <property type="term" value="F:electron-transferring-flavoprotein dehydrogenase activity"/>
    <property type="evidence" value="ECO:0007669"/>
    <property type="project" value="TreeGrafter"/>
</dbReference>
<gene>
    <name evidence="6" type="ORF">UCREL1_1272</name>
</gene>
<evidence type="ECO:0000256" key="4">
    <source>
        <dbReference type="ARBA" id="ARBA00023002"/>
    </source>
</evidence>
<evidence type="ECO:0000259" key="5">
    <source>
        <dbReference type="Pfam" id="PF07992"/>
    </source>
</evidence>
<dbReference type="OrthoDB" id="202203at2759"/>
<sequence length="395" mass="43091">MTKTIVVLGAGLVGIPLAHYLLSRTASKHSDIRVVLVSPNEEFYWKLASVRFIAAPALIPEEKYLFSIAKEFAKYPKDKFEFVLGKAQALDPATNSVTVALNDGGARTIDYHTVVIATGSRYRENMPWKDLDTSQQTRAAIARLQQDIKAAKSIVVAGAGVTGVEFAGELGSEFAKDGKKNITIVSTDSLPLESRIMESVRKTAKHELEKLGVKFVGGARITGGTADGEQQQQQKNKTLELTKTDGTTQTIRADLVIPTYGVVPNTEFAPESMRDDSGQLRQDKYLRAPGYDNVFVLGDAGNLQTSQAANSEPQLRHFMKQLDAYLQTGKVAEEYKFDANKVMIGLTIGRDRGTGQMGSMKPWSWVVWALKGRHIGTNYSAAYAAGLKGSNGAWP</sequence>